<proteinExistence type="predicted"/>
<evidence type="ECO:0000256" key="1">
    <source>
        <dbReference type="SAM" id="MobiDB-lite"/>
    </source>
</evidence>
<dbReference type="EMBL" id="CP113264">
    <property type="protein sequence ID" value="WAE76587.1"/>
    <property type="molecule type" value="Genomic_DNA"/>
</dbReference>
<dbReference type="Gene3D" id="2.180.10.10">
    <property type="entry name" value="RHS repeat-associated core"/>
    <property type="match status" value="1"/>
</dbReference>
<sequence length="240" mass="25611">MVWECEFESPNGNGAGGAFGCLDGNANGAWPNSRGFVGGIVDDQAGLTRLGARSYDSGLGSFISPDPVVDTADSQQMHGYSYSNNNPVSFTDPDGLFLRKSFAQARQWAAQRARQAAIRAYQVRMAAIRAYRIRQAAIRAAQIRAAKATAAARKAAAMRAAAARKAAAARAAREAAKRRAAAKKASYDRRQDPKPLGLGKPQNPRPIPLWDSPFVGSGFPDKKLGESGEKIFRRGGCPNG</sequence>
<evidence type="ECO:0000313" key="2">
    <source>
        <dbReference type="EMBL" id="WAE76587.1"/>
    </source>
</evidence>
<accession>A0ABY6YW13</accession>
<evidence type="ECO:0000313" key="3">
    <source>
        <dbReference type="Proteomes" id="UP001156498"/>
    </source>
</evidence>
<feature type="compositionally biased region" description="Basic and acidic residues" evidence="1">
    <location>
        <begin position="220"/>
        <end position="232"/>
    </location>
</feature>
<dbReference type="PANTHER" id="PTHR32305:SF17">
    <property type="entry name" value="TRNA NUCLEASE WAPA"/>
    <property type="match status" value="1"/>
</dbReference>
<gene>
    <name evidence="2" type="ORF">OUQ99_12000</name>
</gene>
<dbReference type="Proteomes" id="UP001156498">
    <property type="component" value="Chromosome"/>
</dbReference>
<dbReference type="NCBIfam" id="TIGR03696">
    <property type="entry name" value="Rhs_assc_core"/>
    <property type="match status" value="1"/>
</dbReference>
<dbReference type="InterPro" id="IPR050708">
    <property type="entry name" value="T6SS_VgrG/RHS"/>
</dbReference>
<organism evidence="2 3">
    <name type="scientific">Streptomonospora nanhaiensis</name>
    <dbReference type="NCBI Taxonomy" id="1323731"/>
    <lineage>
        <taxon>Bacteria</taxon>
        <taxon>Bacillati</taxon>
        <taxon>Actinomycetota</taxon>
        <taxon>Actinomycetes</taxon>
        <taxon>Streptosporangiales</taxon>
        <taxon>Nocardiopsidaceae</taxon>
        <taxon>Streptomonospora</taxon>
    </lineage>
</organism>
<dbReference type="RefSeq" id="WP_267950355.1">
    <property type="nucleotide sequence ID" value="NZ_CP113264.1"/>
</dbReference>
<dbReference type="InterPro" id="IPR022385">
    <property type="entry name" value="Rhs_assc_core"/>
</dbReference>
<protein>
    <submittedName>
        <fullName evidence="2">RHS repeat-associated core domain-containing protein</fullName>
    </submittedName>
</protein>
<feature type="region of interest" description="Disordered" evidence="1">
    <location>
        <begin position="172"/>
        <end position="240"/>
    </location>
</feature>
<keyword evidence="3" id="KW-1185">Reference proteome</keyword>
<reference evidence="2 3" key="1">
    <citation type="journal article" date="2013" name="Int. J. Syst. Evol. Microbiol.">
        <title>Description of Streptomonospora sediminis sp. nov. and Streptomonospora nanhaiensis sp. nov., and reclassification of Nocardiopsis arabia Hozzein &amp; Goodfellow 2008 as Streptomonospora arabica comb. nov. and emended description of the genus Streptomonospora.</title>
        <authorList>
            <person name="Zhang D.F."/>
            <person name="Pan H.Q."/>
            <person name="He J."/>
            <person name="Zhang X.M."/>
            <person name="Zhang Y.G."/>
            <person name="Klenk H.P."/>
            <person name="Hu J.C."/>
            <person name="Li W.J."/>
        </authorList>
    </citation>
    <scope>NUCLEOTIDE SEQUENCE [LARGE SCALE GENOMIC DNA]</scope>
    <source>
        <strain evidence="2 3">12A09</strain>
    </source>
</reference>
<name>A0ABY6YW13_9ACTN</name>
<dbReference type="PANTHER" id="PTHR32305">
    <property type="match status" value="1"/>
</dbReference>